<accession>A0ABV8AFI3</accession>
<dbReference type="InterPro" id="IPR058595">
    <property type="entry name" value="Avidin-like"/>
</dbReference>
<dbReference type="EMBL" id="JBHSAT010000001">
    <property type="protein sequence ID" value="MFC3875626.1"/>
    <property type="molecule type" value="Genomic_DNA"/>
</dbReference>
<sequence>MIHYHNRIFKPVSTSSNAEVTEDTIFHYKQTEDRVQCSYKSKAILEGHLLGTVDEHGVITMVYHQINTKGELMTGRCTSTPEVMSNGKIRIHESWQWTSGDLSEGTSVLEEI</sequence>
<organism evidence="1 2">
    <name type="scientific">Winogradskyella maritima</name>
    <dbReference type="NCBI Taxonomy" id="1517766"/>
    <lineage>
        <taxon>Bacteria</taxon>
        <taxon>Pseudomonadati</taxon>
        <taxon>Bacteroidota</taxon>
        <taxon>Flavobacteriia</taxon>
        <taxon>Flavobacteriales</taxon>
        <taxon>Flavobacteriaceae</taxon>
        <taxon>Winogradskyella</taxon>
    </lineage>
</organism>
<reference evidence="2" key="1">
    <citation type="journal article" date="2019" name="Int. J. Syst. Evol. Microbiol.">
        <title>The Global Catalogue of Microorganisms (GCM) 10K type strain sequencing project: providing services to taxonomists for standard genome sequencing and annotation.</title>
        <authorList>
            <consortium name="The Broad Institute Genomics Platform"/>
            <consortium name="The Broad Institute Genome Sequencing Center for Infectious Disease"/>
            <person name="Wu L."/>
            <person name="Ma J."/>
        </authorList>
    </citation>
    <scope>NUCLEOTIDE SEQUENCE [LARGE SCALE GENOMIC DNA]</scope>
    <source>
        <strain evidence="2">CECT 8979</strain>
    </source>
</reference>
<dbReference type="Pfam" id="PF26421">
    <property type="entry name" value="Avidin_like"/>
    <property type="match status" value="1"/>
</dbReference>
<dbReference type="Proteomes" id="UP001595812">
    <property type="component" value="Unassembled WGS sequence"/>
</dbReference>
<keyword evidence="2" id="KW-1185">Reference proteome</keyword>
<evidence type="ECO:0000313" key="2">
    <source>
        <dbReference type="Proteomes" id="UP001595812"/>
    </source>
</evidence>
<evidence type="ECO:0000313" key="1">
    <source>
        <dbReference type="EMBL" id="MFC3875626.1"/>
    </source>
</evidence>
<dbReference type="RefSeq" id="WP_386095783.1">
    <property type="nucleotide sequence ID" value="NZ_JBHSAT010000001.1"/>
</dbReference>
<name>A0ABV8AFI3_9FLAO</name>
<proteinExistence type="predicted"/>
<gene>
    <name evidence="1" type="ORF">ACFOSX_00135</name>
</gene>
<protein>
    <submittedName>
        <fullName evidence="1">N-acetylglutamate synthase</fullName>
    </submittedName>
</protein>
<comment type="caution">
    <text evidence="1">The sequence shown here is derived from an EMBL/GenBank/DDBJ whole genome shotgun (WGS) entry which is preliminary data.</text>
</comment>